<name>A0AAD4MRI6_9BILA</name>
<sequence length="78" mass="9151">MPHHPSNETTNWPFPGLPSERGNRRSVSRFPSLIQQTPRMINNLWDNLWCSTNFLIRSVVIELTSVPNVVHSFFKRVY</sequence>
<accession>A0AAD4MRI6</accession>
<evidence type="ECO:0000313" key="3">
    <source>
        <dbReference type="Proteomes" id="UP001201812"/>
    </source>
</evidence>
<organism evidence="2 3">
    <name type="scientific">Ditylenchus destructor</name>
    <dbReference type="NCBI Taxonomy" id="166010"/>
    <lineage>
        <taxon>Eukaryota</taxon>
        <taxon>Metazoa</taxon>
        <taxon>Ecdysozoa</taxon>
        <taxon>Nematoda</taxon>
        <taxon>Chromadorea</taxon>
        <taxon>Rhabditida</taxon>
        <taxon>Tylenchina</taxon>
        <taxon>Tylenchomorpha</taxon>
        <taxon>Sphaerularioidea</taxon>
        <taxon>Anguinidae</taxon>
        <taxon>Anguininae</taxon>
        <taxon>Ditylenchus</taxon>
    </lineage>
</organism>
<proteinExistence type="predicted"/>
<dbReference type="EMBL" id="JAKKPZ010000108">
    <property type="protein sequence ID" value="KAI1701933.1"/>
    <property type="molecule type" value="Genomic_DNA"/>
</dbReference>
<dbReference type="Proteomes" id="UP001201812">
    <property type="component" value="Unassembled WGS sequence"/>
</dbReference>
<comment type="caution">
    <text evidence="2">The sequence shown here is derived from an EMBL/GenBank/DDBJ whole genome shotgun (WGS) entry which is preliminary data.</text>
</comment>
<evidence type="ECO:0000313" key="2">
    <source>
        <dbReference type="EMBL" id="KAI1701933.1"/>
    </source>
</evidence>
<feature type="region of interest" description="Disordered" evidence="1">
    <location>
        <begin position="1"/>
        <end position="23"/>
    </location>
</feature>
<keyword evidence="3" id="KW-1185">Reference proteome</keyword>
<protein>
    <submittedName>
        <fullName evidence="2">Uncharacterized protein</fullName>
    </submittedName>
</protein>
<gene>
    <name evidence="2" type="ORF">DdX_15800</name>
</gene>
<reference evidence="2" key="1">
    <citation type="submission" date="2022-01" db="EMBL/GenBank/DDBJ databases">
        <title>Genome Sequence Resource for Two Populations of Ditylenchus destructor, the Migratory Endoparasitic Phytonematode.</title>
        <authorList>
            <person name="Zhang H."/>
            <person name="Lin R."/>
            <person name="Xie B."/>
        </authorList>
    </citation>
    <scope>NUCLEOTIDE SEQUENCE</scope>
    <source>
        <strain evidence="2">BazhouSP</strain>
    </source>
</reference>
<dbReference type="AlphaFoldDB" id="A0AAD4MRI6"/>
<evidence type="ECO:0000256" key="1">
    <source>
        <dbReference type="SAM" id="MobiDB-lite"/>
    </source>
</evidence>